<feature type="transmembrane region" description="Helical" evidence="5">
    <location>
        <begin position="12"/>
        <end position="32"/>
    </location>
</feature>
<keyword evidence="4 5" id="KW-0472">Membrane</keyword>
<accession>A0A1G6K318</accession>
<keyword evidence="3 5" id="KW-1133">Transmembrane helix</keyword>
<feature type="domain" description="Methylamine utilisation protein MauE" evidence="6">
    <location>
        <begin position="15"/>
        <end position="140"/>
    </location>
</feature>
<reference evidence="8" key="1">
    <citation type="submission" date="2016-10" db="EMBL/GenBank/DDBJ databases">
        <authorList>
            <person name="Varghese N."/>
            <person name="Submissions S."/>
        </authorList>
    </citation>
    <scope>NUCLEOTIDE SEQUENCE [LARGE SCALE GENOMIC DNA]</scope>
    <source>
        <strain evidence="8">DSM 18609</strain>
    </source>
</reference>
<feature type="transmembrane region" description="Helical" evidence="5">
    <location>
        <begin position="56"/>
        <end position="77"/>
    </location>
</feature>
<feature type="transmembrane region" description="Helical" evidence="5">
    <location>
        <begin position="84"/>
        <end position="106"/>
    </location>
</feature>
<keyword evidence="8" id="KW-1185">Reference proteome</keyword>
<dbReference type="STRING" id="390242.SAMN04488024_101641"/>
<dbReference type="GO" id="GO:0016020">
    <property type="term" value="C:membrane"/>
    <property type="evidence" value="ECO:0007669"/>
    <property type="project" value="UniProtKB-SubCell"/>
</dbReference>
<sequence length="148" mass="17124">MYSGYKFKFSSIELLSLLPVVMLLVLWAYAGFSKLADYHRFVAQMELAPVPLIKDLAPLIGFVVPLVELSLVCLLFTERFRKTAHWLSFFLLLSFTVYISLMLFSGLRLPCTCGGLISKLGWRQHLFFNLFFMLVSLWPFLWGRAFPK</sequence>
<gene>
    <name evidence="7" type="ORF">SAMN04488024_101641</name>
</gene>
<evidence type="ECO:0000256" key="2">
    <source>
        <dbReference type="ARBA" id="ARBA00022692"/>
    </source>
</evidence>
<evidence type="ECO:0000256" key="4">
    <source>
        <dbReference type="ARBA" id="ARBA00023136"/>
    </source>
</evidence>
<dbReference type="RefSeq" id="WP_425261965.1">
    <property type="nucleotide sequence ID" value="NZ_FMZH01000001.1"/>
</dbReference>
<dbReference type="Proteomes" id="UP000199455">
    <property type="component" value="Unassembled WGS sequence"/>
</dbReference>
<evidence type="ECO:0000256" key="3">
    <source>
        <dbReference type="ARBA" id="ARBA00022989"/>
    </source>
</evidence>
<dbReference type="InterPro" id="IPR009908">
    <property type="entry name" value="Methylamine_util_MauE"/>
</dbReference>
<evidence type="ECO:0000313" key="8">
    <source>
        <dbReference type="Proteomes" id="UP000199455"/>
    </source>
</evidence>
<keyword evidence="2 5" id="KW-0812">Transmembrane</keyword>
<dbReference type="GO" id="GO:0030416">
    <property type="term" value="P:methylamine metabolic process"/>
    <property type="evidence" value="ECO:0007669"/>
    <property type="project" value="InterPro"/>
</dbReference>
<name>A0A1G6K318_9SPHI</name>
<dbReference type="EMBL" id="FMZH01000001">
    <property type="protein sequence ID" value="SDC25419.1"/>
    <property type="molecule type" value="Genomic_DNA"/>
</dbReference>
<evidence type="ECO:0000259" key="6">
    <source>
        <dbReference type="Pfam" id="PF07291"/>
    </source>
</evidence>
<proteinExistence type="predicted"/>
<dbReference type="Pfam" id="PF07291">
    <property type="entry name" value="MauE"/>
    <property type="match status" value="1"/>
</dbReference>
<evidence type="ECO:0000313" key="7">
    <source>
        <dbReference type="EMBL" id="SDC25419.1"/>
    </source>
</evidence>
<comment type="subcellular location">
    <subcellularLocation>
        <location evidence="1">Membrane</location>
        <topology evidence="1">Multi-pass membrane protein</topology>
    </subcellularLocation>
</comment>
<protein>
    <recommendedName>
        <fullName evidence="6">Methylamine utilisation protein MauE domain-containing protein</fullName>
    </recommendedName>
</protein>
<organism evidence="7 8">
    <name type="scientific">Pedobacter soli</name>
    <dbReference type="NCBI Taxonomy" id="390242"/>
    <lineage>
        <taxon>Bacteria</taxon>
        <taxon>Pseudomonadati</taxon>
        <taxon>Bacteroidota</taxon>
        <taxon>Sphingobacteriia</taxon>
        <taxon>Sphingobacteriales</taxon>
        <taxon>Sphingobacteriaceae</taxon>
        <taxon>Pedobacter</taxon>
    </lineage>
</organism>
<dbReference type="AlphaFoldDB" id="A0A1G6K318"/>
<evidence type="ECO:0000256" key="1">
    <source>
        <dbReference type="ARBA" id="ARBA00004141"/>
    </source>
</evidence>
<feature type="transmembrane region" description="Helical" evidence="5">
    <location>
        <begin position="126"/>
        <end position="143"/>
    </location>
</feature>
<evidence type="ECO:0000256" key="5">
    <source>
        <dbReference type="SAM" id="Phobius"/>
    </source>
</evidence>